<evidence type="ECO:0000313" key="3">
    <source>
        <dbReference type="Proteomes" id="UP001642409"/>
    </source>
</evidence>
<dbReference type="EMBL" id="CAXDID020000005">
    <property type="protein sequence ID" value="CAL5974896.1"/>
    <property type="molecule type" value="Genomic_DNA"/>
</dbReference>
<gene>
    <name evidence="1" type="ORF">HINF_LOCUS18447</name>
    <name evidence="2" type="ORF">HINF_LOCUS3082</name>
</gene>
<proteinExistence type="predicted"/>
<sequence>MNEKYKGQIKQECASTQLQKQFNCVKCAHIKILMDMLGANKSLHIEQAVELLSNQIIKVFTNDFKYFTNNIDSELMIQFCLRYAYGSIEMPLKYFNCNTFNDDCYQNFDIFITTNTFEGITTYKFEDQIFCKFVLFENFATQKQQNEFITSCTGLTKYKLK</sequence>
<dbReference type="Proteomes" id="UP001642409">
    <property type="component" value="Unassembled WGS sequence"/>
</dbReference>
<comment type="caution">
    <text evidence="1">The sequence shown here is derived from an EMBL/GenBank/DDBJ whole genome shotgun (WGS) entry which is preliminary data.</text>
</comment>
<accession>A0AA86P1D9</accession>
<evidence type="ECO:0000313" key="1">
    <source>
        <dbReference type="EMBL" id="CAI9930802.1"/>
    </source>
</evidence>
<keyword evidence="3" id="KW-1185">Reference proteome</keyword>
<reference evidence="1" key="1">
    <citation type="submission" date="2023-06" db="EMBL/GenBank/DDBJ databases">
        <authorList>
            <person name="Kurt Z."/>
        </authorList>
    </citation>
    <scope>NUCLEOTIDE SEQUENCE</scope>
</reference>
<dbReference type="AlphaFoldDB" id="A0AA86P1D9"/>
<reference evidence="2 3" key="2">
    <citation type="submission" date="2024-07" db="EMBL/GenBank/DDBJ databases">
        <authorList>
            <person name="Akdeniz Z."/>
        </authorList>
    </citation>
    <scope>NUCLEOTIDE SEQUENCE [LARGE SCALE GENOMIC DNA]</scope>
</reference>
<name>A0AA86P1D9_9EUKA</name>
<dbReference type="EMBL" id="CATOUU010000464">
    <property type="protein sequence ID" value="CAI9930802.1"/>
    <property type="molecule type" value="Genomic_DNA"/>
</dbReference>
<evidence type="ECO:0000313" key="2">
    <source>
        <dbReference type="EMBL" id="CAL5974896.1"/>
    </source>
</evidence>
<protein>
    <submittedName>
        <fullName evidence="2">Hypothetical_protein</fullName>
    </submittedName>
</protein>
<organism evidence="1">
    <name type="scientific">Hexamita inflata</name>
    <dbReference type="NCBI Taxonomy" id="28002"/>
    <lineage>
        <taxon>Eukaryota</taxon>
        <taxon>Metamonada</taxon>
        <taxon>Diplomonadida</taxon>
        <taxon>Hexamitidae</taxon>
        <taxon>Hexamitinae</taxon>
        <taxon>Hexamita</taxon>
    </lineage>
</organism>